<dbReference type="Gene3D" id="1.20.1260.60">
    <property type="entry name" value="Vacuolar protein sorting-associated protein Ist1"/>
    <property type="match status" value="1"/>
</dbReference>
<feature type="compositionally biased region" description="Low complexity" evidence="2">
    <location>
        <begin position="302"/>
        <end position="327"/>
    </location>
</feature>
<dbReference type="PANTHER" id="PTHR12161:SF5">
    <property type="entry name" value="IST1 HOMOLOG"/>
    <property type="match status" value="1"/>
</dbReference>
<name>V9DGG2_9EURO</name>
<dbReference type="RefSeq" id="XP_008724743.1">
    <property type="nucleotide sequence ID" value="XM_008726521.1"/>
</dbReference>
<evidence type="ECO:0000256" key="1">
    <source>
        <dbReference type="ARBA" id="ARBA00005536"/>
    </source>
</evidence>
<dbReference type="Pfam" id="PF03398">
    <property type="entry name" value="Ist1"/>
    <property type="match status" value="1"/>
</dbReference>
<evidence type="ECO:0000256" key="2">
    <source>
        <dbReference type="SAM" id="MobiDB-lite"/>
    </source>
</evidence>
<dbReference type="VEuPathDB" id="FungiDB:G647_02171"/>
<evidence type="ECO:0000313" key="4">
    <source>
        <dbReference type="Proteomes" id="UP000030678"/>
    </source>
</evidence>
<organism evidence="3 4">
    <name type="scientific">Cladophialophora carrionii CBS 160.54</name>
    <dbReference type="NCBI Taxonomy" id="1279043"/>
    <lineage>
        <taxon>Eukaryota</taxon>
        <taxon>Fungi</taxon>
        <taxon>Dikarya</taxon>
        <taxon>Ascomycota</taxon>
        <taxon>Pezizomycotina</taxon>
        <taxon>Eurotiomycetes</taxon>
        <taxon>Chaetothyriomycetidae</taxon>
        <taxon>Chaetothyriales</taxon>
        <taxon>Herpotrichiellaceae</taxon>
        <taxon>Cladophialophora</taxon>
    </lineage>
</organism>
<comment type="similarity">
    <text evidence="1">Belongs to the IST1 family.</text>
</comment>
<reference evidence="3 4" key="1">
    <citation type="submission" date="2013-03" db="EMBL/GenBank/DDBJ databases">
        <title>The Genome Sequence of Cladophialophora carrionii CBS 160.54.</title>
        <authorList>
            <consortium name="The Broad Institute Genomics Platform"/>
            <person name="Cuomo C."/>
            <person name="de Hoog S."/>
            <person name="Gorbushina A."/>
            <person name="Walker B."/>
            <person name="Young S.K."/>
            <person name="Zeng Q."/>
            <person name="Gargeya S."/>
            <person name="Fitzgerald M."/>
            <person name="Haas B."/>
            <person name="Abouelleil A."/>
            <person name="Allen A.W."/>
            <person name="Alvarado L."/>
            <person name="Arachchi H.M."/>
            <person name="Berlin A.M."/>
            <person name="Chapman S.B."/>
            <person name="Gainer-Dewar J."/>
            <person name="Goldberg J."/>
            <person name="Griggs A."/>
            <person name="Gujja S."/>
            <person name="Hansen M."/>
            <person name="Howarth C."/>
            <person name="Imamovic A."/>
            <person name="Ireland A."/>
            <person name="Larimer J."/>
            <person name="McCowan C."/>
            <person name="Murphy C."/>
            <person name="Pearson M."/>
            <person name="Poon T.W."/>
            <person name="Priest M."/>
            <person name="Roberts A."/>
            <person name="Saif S."/>
            <person name="Shea T."/>
            <person name="Sisk P."/>
            <person name="Sykes S."/>
            <person name="Wortman J."/>
            <person name="Nusbaum C."/>
            <person name="Birren B."/>
        </authorList>
    </citation>
    <scope>NUCLEOTIDE SEQUENCE [LARGE SCALE GENOMIC DNA]</scope>
    <source>
        <strain evidence="3 4">CBS 160.54</strain>
    </source>
</reference>
<evidence type="ECO:0000313" key="3">
    <source>
        <dbReference type="EMBL" id="ETI25398.1"/>
    </source>
</evidence>
<dbReference type="HOGENOM" id="CLU_037652_2_1_1"/>
<dbReference type="Proteomes" id="UP000030678">
    <property type="component" value="Unassembled WGS sequence"/>
</dbReference>
<dbReference type="FunFam" id="1.20.1260.60:FF:000002">
    <property type="entry name" value="Vacuolar protein sorting-associated protein IST1"/>
    <property type="match status" value="1"/>
</dbReference>
<dbReference type="InterPro" id="IPR042277">
    <property type="entry name" value="IST1-like"/>
</dbReference>
<feature type="compositionally biased region" description="Pro residues" evidence="2">
    <location>
        <begin position="240"/>
        <end position="250"/>
    </location>
</feature>
<gene>
    <name evidence="3" type="ORF">G647_02171</name>
</gene>
<dbReference type="PANTHER" id="PTHR12161">
    <property type="entry name" value="IST1 FAMILY MEMBER"/>
    <property type="match status" value="1"/>
</dbReference>
<dbReference type="EMBL" id="KB822703">
    <property type="protein sequence ID" value="ETI25398.1"/>
    <property type="molecule type" value="Genomic_DNA"/>
</dbReference>
<dbReference type="InterPro" id="IPR005061">
    <property type="entry name" value="Ist1"/>
</dbReference>
<feature type="compositionally biased region" description="Acidic residues" evidence="2">
    <location>
        <begin position="206"/>
        <end position="219"/>
    </location>
</feature>
<sequence>MPAASPQTVKLKSTLRLLIPRLRNAQKKDTALSVSARREMAELLAQSREASARIRVENIIHTDITVELMEILELYAELLLARAGLLDVRDKNIKEGTTAHHVNGGDDDPTTGLEEAAASIIYSAPRLPRDVRELGIVRNMLIDRFGKDFAVRANENQDNCVPARVVEKLKVDPPSAKLVQAYLEEIARTYSVDWPPHRESEQVEALGDEVDGEDRDDDLGGGGARVKEEASNIILADGAAPPPPATPSRPPNKIDIGNLQHATPPTSLEPGGAKSPVSVAPPGARSDNLSPKVKLPGGGEVGKTNNGGAKSAAASTGTVKSKSPASSSGGGGGSAGAVPGKVPTVDDLAKRFSALKR</sequence>
<dbReference type="OrthoDB" id="29853at2759"/>
<dbReference type="AlphaFoldDB" id="V9DGG2"/>
<dbReference type="GeneID" id="19980664"/>
<feature type="region of interest" description="Disordered" evidence="2">
    <location>
        <begin position="194"/>
        <end position="357"/>
    </location>
</feature>
<protein>
    <submittedName>
        <fullName evidence="3">Uncharacterized protein</fullName>
    </submittedName>
</protein>
<dbReference type="GO" id="GO:0015031">
    <property type="term" value="P:protein transport"/>
    <property type="evidence" value="ECO:0007669"/>
    <property type="project" value="InterPro"/>
</dbReference>
<accession>V9DGG2</accession>
<proteinExistence type="inferred from homology"/>